<evidence type="ECO:0000256" key="1">
    <source>
        <dbReference type="ARBA" id="ARBA00004141"/>
    </source>
</evidence>
<reference evidence="7 8" key="1">
    <citation type="journal article" date="2020" name="bioRxiv">
        <title>Metabolic contributions of an alphaproteobacterial endosymbiont in the apicomplexan Cardiosporidium cionae.</title>
        <authorList>
            <person name="Hunter E.S."/>
            <person name="Paight C.J."/>
            <person name="Lane C.E."/>
        </authorList>
    </citation>
    <scope>NUCLEOTIDE SEQUENCE [LARGE SCALE GENOMIC DNA]</scope>
    <source>
        <strain evidence="7">ESH_2018</strain>
    </source>
</reference>
<keyword evidence="2" id="KW-0479">Metal-binding</keyword>
<dbReference type="InterPro" id="IPR036412">
    <property type="entry name" value="HAD-like_sf"/>
</dbReference>
<dbReference type="InterPro" id="IPR006544">
    <property type="entry name" value="P-type_TPase_V"/>
</dbReference>
<dbReference type="SUPFAM" id="SSF56784">
    <property type="entry name" value="HAD-like"/>
    <property type="match status" value="1"/>
</dbReference>
<keyword evidence="5" id="KW-0460">Magnesium</keyword>
<keyword evidence="8" id="KW-1185">Reference proteome</keyword>
<dbReference type="EMBL" id="JADAQX010000691">
    <property type="protein sequence ID" value="KAF8819568.1"/>
    <property type="molecule type" value="Genomic_DNA"/>
</dbReference>
<keyword evidence="6" id="KW-1278">Translocase</keyword>
<comment type="subcellular location">
    <subcellularLocation>
        <location evidence="1">Membrane</location>
        <topology evidence="1">Multi-pass membrane protein</topology>
    </subcellularLocation>
</comment>
<dbReference type="Gene3D" id="3.40.50.1000">
    <property type="entry name" value="HAD superfamily/HAD-like"/>
    <property type="match status" value="1"/>
</dbReference>
<evidence type="ECO:0000313" key="8">
    <source>
        <dbReference type="Proteomes" id="UP000823046"/>
    </source>
</evidence>
<feature type="non-terminal residue" evidence="7">
    <location>
        <position position="1"/>
    </location>
</feature>
<proteinExistence type="predicted"/>
<accession>A0ABQ7J6F6</accession>
<keyword evidence="3" id="KW-0547">Nucleotide-binding</keyword>
<dbReference type="Proteomes" id="UP000823046">
    <property type="component" value="Unassembled WGS sequence"/>
</dbReference>
<dbReference type="InterPro" id="IPR023214">
    <property type="entry name" value="HAD_sf"/>
</dbReference>
<evidence type="ECO:0000256" key="3">
    <source>
        <dbReference type="ARBA" id="ARBA00022741"/>
    </source>
</evidence>
<comment type="caution">
    <text evidence="7">The sequence shown here is derived from an EMBL/GenBank/DDBJ whole genome shotgun (WGS) entry which is preliminary data.</text>
</comment>
<evidence type="ECO:0000256" key="5">
    <source>
        <dbReference type="ARBA" id="ARBA00022842"/>
    </source>
</evidence>
<evidence type="ECO:0000256" key="6">
    <source>
        <dbReference type="ARBA" id="ARBA00022967"/>
    </source>
</evidence>
<dbReference type="Gene3D" id="3.40.1110.10">
    <property type="entry name" value="Calcium-transporting ATPase, cytoplasmic domain N"/>
    <property type="match status" value="1"/>
</dbReference>
<protein>
    <submittedName>
        <fullName evidence="7">Uncharacterized protein</fullName>
    </submittedName>
</protein>
<organism evidence="7 8">
    <name type="scientific">Cardiosporidium cionae</name>
    <dbReference type="NCBI Taxonomy" id="476202"/>
    <lineage>
        <taxon>Eukaryota</taxon>
        <taxon>Sar</taxon>
        <taxon>Alveolata</taxon>
        <taxon>Apicomplexa</taxon>
        <taxon>Aconoidasida</taxon>
        <taxon>Nephromycida</taxon>
        <taxon>Cardiosporidium</taxon>
    </lineage>
</organism>
<gene>
    <name evidence="7" type="ORF">IE077_000828</name>
</gene>
<name>A0ABQ7J6F6_9APIC</name>
<evidence type="ECO:0000313" key="7">
    <source>
        <dbReference type="EMBL" id="KAF8819568.1"/>
    </source>
</evidence>
<dbReference type="PANTHER" id="PTHR45630">
    <property type="entry name" value="CATION-TRANSPORTING ATPASE-RELATED"/>
    <property type="match status" value="1"/>
</dbReference>
<sequence>GFCKGSPEIIQTLCLEASLPSNLAEIIKNYANKGMRVLAMAGKILDTSVEIISRDSVETELKFLGLMIFSSQLKSDTAESIKLFQSAGCFCAMATGDNALTAMAIAKECNIIK</sequence>
<dbReference type="InterPro" id="IPR023299">
    <property type="entry name" value="ATPase_P-typ_cyto_dom_N"/>
</dbReference>
<keyword evidence="4" id="KW-0067">ATP-binding</keyword>
<evidence type="ECO:0000256" key="4">
    <source>
        <dbReference type="ARBA" id="ARBA00022840"/>
    </source>
</evidence>
<evidence type="ECO:0000256" key="2">
    <source>
        <dbReference type="ARBA" id="ARBA00022723"/>
    </source>
</evidence>
<feature type="non-terminal residue" evidence="7">
    <location>
        <position position="113"/>
    </location>
</feature>
<dbReference type="SUPFAM" id="SSF81660">
    <property type="entry name" value="Metal cation-transporting ATPase, ATP-binding domain N"/>
    <property type="match status" value="1"/>
</dbReference>